<evidence type="ECO:0000259" key="9">
    <source>
        <dbReference type="PROSITE" id="PS50110"/>
    </source>
</evidence>
<evidence type="ECO:0000256" key="4">
    <source>
        <dbReference type="ARBA" id="ARBA00023125"/>
    </source>
</evidence>
<feature type="domain" description="OmpR/PhoB-type" evidence="10">
    <location>
        <begin position="165"/>
        <end position="261"/>
    </location>
</feature>
<dbReference type="InterPro" id="IPR011006">
    <property type="entry name" value="CheY-like_superfamily"/>
</dbReference>
<dbReference type="PANTHER" id="PTHR48111:SF4">
    <property type="entry name" value="DNA-BINDING DUAL TRANSCRIPTIONAL REGULATOR OMPR"/>
    <property type="match status" value="1"/>
</dbReference>
<feature type="DNA-binding region" description="OmpR/PhoB-type" evidence="7">
    <location>
        <begin position="165"/>
        <end position="261"/>
    </location>
</feature>
<dbReference type="GO" id="GO:0006355">
    <property type="term" value="P:regulation of DNA-templated transcription"/>
    <property type="evidence" value="ECO:0007669"/>
    <property type="project" value="InterPro"/>
</dbReference>
<dbReference type="RefSeq" id="WP_206295273.1">
    <property type="nucleotide sequence ID" value="NZ_CP063458.1"/>
</dbReference>
<dbReference type="Proteomes" id="UP000593765">
    <property type="component" value="Chromosome"/>
</dbReference>
<keyword evidence="4 7" id="KW-0238">DNA-binding</keyword>
<evidence type="ECO:0000256" key="7">
    <source>
        <dbReference type="PROSITE-ProRule" id="PRU01091"/>
    </source>
</evidence>
<dbReference type="Pfam" id="PF00486">
    <property type="entry name" value="Trans_reg_C"/>
    <property type="match status" value="1"/>
</dbReference>
<evidence type="ECO:0000256" key="6">
    <source>
        <dbReference type="PROSITE-ProRule" id="PRU00169"/>
    </source>
</evidence>
<accession>A0A7M2X4H4</accession>
<feature type="domain" description="Response regulatory" evidence="9">
    <location>
        <begin position="34"/>
        <end position="150"/>
    </location>
</feature>
<dbReference type="SUPFAM" id="SSF52172">
    <property type="entry name" value="CheY-like"/>
    <property type="match status" value="1"/>
</dbReference>
<sequence length="268" mass="29312">MTPPEPVAGANPGTRVPESINDAAAPGARKTKKRILVVDDEKDLVEMIAYNLRRNGYDALVAETGTDAIDIAMRETPDLIILDLMLPGIDGTEVARRLKGDSRTQFIPIIMLTAKAEETDVVVGLTLGADDYVTKPFSMKILLARLTTVLRRVEQGTGSTPMESGGMLKAGPLTIDTAKHEVLIDNEPVRLTLTEFRLLTALVAARGRVLTRDQLMDKAMGTDVFVTDRAIDVHITAIRKKLGESQWLIHTVRGVGYRLQETQDETAP</sequence>
<evidence type="ECO:0000313" key="12">
    <source>
        <dbReference type="Proteomes" id="UP000593765"/>
    </source>
</evidence>
<keyword evidence="12" id="KW-1185">Reference proteome</keyword>
<dbReference type="GO" id="GO:0000156">
    <property type="term" value="F:phosphorelay response regulator activity"/>
    <property type="evidence" value="ECO:0007669"/>
    <property type="project" value="TreeGrafter"/>
</dbReference>
<name>A0A7M2X4H4_9BACT</name>
<dbReference type="InterPro" id="IPR001789">
    <property type="entry name" value="Sig_transdc_resp-reg_receiver"/>
</dbReference>
<keyword evidence="5" id="KW-0804">Transcription</keyword>
<dbReference type="SMART" id="SM00448">
    <property type="entry name" value="REC"/>
    <property type="match status" value="1"/>
</dbReference>
<dbReference type="GO" id="GO:0005829">
    <property type="term" value="C:cytosol"/>
    <property type="evidence" value="ECO:0007669"/>
    <property type="project" value="TreeGrafter"/>
</dbReference>
<dbReference type="KEGG" id="hbs:IPV69_11595"/>
<evidence type="ECO:0000256" key="5">
    <source>
        <dbReference type="ARBA" id="ARBA00023163"/>
    </source>
</evidence>
<evidence type="ECO:0000313" key="11">
    <source>
        <dbReference type="EMBL" id="QOV91951.1"/>
    </source>
</evidence>
<keyword evidence="3" id="KW-0805">Transcription regulation</keyword>
<dbReference type="GO" id="GO:0000976">
    <property type="term" value="F:transcription cis-regulatory region binding"/>
    <property type="evidence" value="ECO:0007669"/>
    <property type="project" value="TreeGrafter"/>
</dbReference>
<dbReference type="InterPro" id="IPR001867">
    <property type="entry name" value="OmpR/PhoB-type_DNA-bd"/>
</dbReference>
<dbReference type="CDD" id="cd00383">
    <property type="entry name" value="trans_reg_C"/>
    <property type="match status" value="1"/>
</dbReference>
<dbReference type="FunFam" id="3.40.50.2300:FF:000001">
    <property type="entry name" value="DNA-binding response regulator PhoB"/>
    <property type="match status" value="1"/>
</dbReference>
<evidence type="ECO:0000256" key="1">
    <source>
        <dbReference type="ARBA" id="ARBA00022553"/>
    </source>
</evidence>
<dbReference type="PROSITE" id="PS50110">
    <property type="entry name" value="RESPONSE_REGULATORY"/>
    <property type="match status" value="1"/>
</dbReference>
<dbReference type="EMBL" id="CP063458">
    <property type="protein sequence ID" value="QOV91951.1"/>
    <property type="molecule type" value="Genomic_DNA"/>
</dbReference>
<organism evidence="11 12">
    <name type="scientific">Humisphaera borealis</name>
    <dbReference type="NCBI Taxonomy" id="2807512"/>
    <lineage>
        <taxon>Bacteria</taxon>
        <taxon>Pseudomonadati</taxon>
        <taxon>Planctomycetota</taxon>
        <taxon>Phycisphaerae</taxon>
        <taxon>Tepidisphaerales</taxon>
        <taxon>Tepidisphaeraceae</taxon>
        <taxon>Humisphaera</taxon>
    </lineage>
</organism>
<dbReference type="Gene3D" id="3.40.50.2300">
    <property type="match status" value="1"/>
</dbReference>
<evidence type="ECO:0000256" key="3">
    <source>
        <dbReference type="ARBA" id="ARBA00023015"/>
    </source>
</evidence>
<feature type="region of interest" description="Disordered" evidence="8">
    <location>
        <begin position="1"/>
        <end position="27"/>
    </location>
</feature>
<dbReference type="SMART" id="SM00862">
    <property type="entry name" value="Trans_reg_C"/>
    <property type="match status" value="1"/>
</dbReference>
<evidence type="ECO:0000259" key="10">
    <source>
        <dbReference type="PROSITE" id="PS51755"/>
    </source>
</evidence>
<gene>
    <name evidence="11" type="ORF">IPV69_11595</name>
</gene>
<dbReference type="Gene3D" id="1.10.10.10">
    <property type="entry name" value="Winged helix-like DNA-binding domain superfamily/Winged helix DNA-binding domain"/>
    <property type="match status" value="1"/>
</dbReference>
<dbReference type="AlphaFoldDB" id="A0A7M2X4H4"/>
<keyword evidence="1 6" id="KW-0597">Phosphoprotein</keyword>
<dbReference type="PROSITE" id="PS51755">
    <property type="entry name" value="OMPR_PHOB"/>
    <property type="match status" value="1"/>
</dbReference>
<evidence type="ECO:0000256" key="2">
    <source>
        <dbReference type="ARBA" id="ARBA00023012"/>
    </source>
</evidence>
<reference evidence="11 12" key="1">
    <citation type="submission" date="2020-10" db="EMBL/GenBank/DDBJ databases">
        <title>Wide distribution of Phycisphaera-like planctomycetes from WD2101 soil group in peatlands and genome analysis of the first cultivated representative.</title>
        <authorList>
            <person name="Dedysh S.N."/>
            <person name="Beletsky A.V."/>
            <person name="Ivanova A."/>
            <person name="Kulichevskaya I.S."/>
            <person name="Suzina N.E."/>
            <person name="Philippov D.A."/>
            <person name="Rakitin A.L."/>
            <person name="Mardanov A.V."/>
            <person name="Ravin N.V."/>
        </authorList>
    </citation>
    <scope>NUCLEOTIDE SEQUENCE [LARGE SCALE GENOMIC DNA]</scope>
    <source>
        <strain evidence="11 12">M1803</strain>
    </source>
</reference>
<protein>
    <submittedName>
        <fullName evidence="11">Response regulator transcription factor</fullName>
    </submittedName>
</protein>
<dbReference type="InterPro" id="IPR016032">
    <property type="entry name" value="Sig_transdc_resp-reg_C-effctor"/>
</dbReference>
<keyword evidence="2" id="KW-0902">Two-component regulatory system</keyword>
<proteinExistence type="predicted"/>
<dbReference type="Pfam" id="PF00072">
    <property type="entry name" value="Response_reg"/>
    <property type="match status" value="1"/>
</dbReference>
<dbReference type="SUPFAM" id="SSF46894">
    <property type="entry name" value="C-terminal effector domain of the bipartite response regulators"/>
    <property type="match status" value="1"/>
</dbReference>
<dbReference type="InterPro" id="IPR036388">
    <property type="entry name" value="WH-like_DNA-bd_sf"/>
</dbReference>
<dbReference type="PANTHER" id="PTHR48111">
    <property type="entry name" value="REGULATOR OF RPOS"/>
    <property type="match status" value="1"/>
</dbReference>
<evidence type="ECO:0000256" key="8">
    <source>
        <dbReference type="SAM" id="MobiDB-lite"/>
    </source>
</evidence>
<dbReference type="InterPro" id="IPR039420">
    <property type="entry name" value="WalR-like"/>
</dbReference>
<dbReference type="GO" id="GO:0032993">
    <property type="term" value="C:protein-DNA complex"/>
    <property type="evidence" value="ECO:0007669"/>
    <property type="project" value="TreeGrafter"/>
</dbReference>
<feature type="modified residue" description="4-aspartylphosphate" evidence="6">
    <location>
        <position position="83"/>
    </location>
</feature>